<evidence type="ECO:0000313" key="3">
    <source>
        <dbReference type="EMBL" id="APW60800.1"/>
    </source>
</evidence>
<dbReference type="EMBL" id="CP019082">
    <property type="protein sequence ID" value="APW60800.1"/>
    <property type="molecule type" value="Genomic_DNA"/>
</dbReference>
<feature type="compositionally biased region" description="Basic and acidic residues" evidence="2">
    <location>
        <begin position="258"/>
        <end position="269"/>
    </location>
</feature>
<name>A0A1U7CPD4_9BACT</name>
<dbReference type="STRING" id="1387353.BSF38_02289"/>
<protein>
    <submittedName>
        <fullName evidence="3">Uncharacterized protein</fullName>
    </submittedName>
</protein>
<gene>
    <name evidence="3" type="ORF">BSF38_02289</name>
</gene>
<dbReference type="KEGG" id="pbor:BSF38_02289"/>
<feature type="region of interest" description="Disordered" evidence="2">
    <location>
        <begin position="247"/>
        <end position="270"/>
    </location>
</feature>
<evidence type="ECO:0000256" key="2">
    <source>
        <dbReference type="SAM" id="MobiDB-lite"/>
    </source>
</evidence>
<keyword evidence="4" id="KW-1185">Reference proteome</keyword>
<evidence type="ECO:0000313" key="4">
    <source>
        <dbReference type="Proteomes" id="UP000186309"/>
    </source>
</evidence>
<sequence>MLAAAMIAPARLAAQDDKPRIGPISLEELNRDVRLRIRKLAEAALNAQRPVQRGLEDELINRGIEQRGEEAAYQQAKLAREVAEIRVNEYEEGIAVLDRATIMGEIRLAENSAARAKAMVDKIEATLQKLQKFEPTQIYEMTTVYNLQQSLRAAQLQIPKYQIELEQAQGKLKSFEAYQKPKRTKELQVEVEKALADELIKKESLEAFNEDLALMKQRAELAKKRKKPNRAPLFSALDEAVALESTLQTQLKESPPADPKERQSWDERLASQTAKLRAALDKAEQLSDDVDFEQLGERVHVLLQDTEAARTPKSEK</sequence>
<proteinExistence type="predicted"/>
<reference evidence="4" key="1">
    <citation type="submission" date="2016-12" db="EMBL/GenBank/DDBJ databases">
        <title>Comparative genomics of four Isosphaeraceae planctomycetes: a common pool of plasmids and glycoside hydrolase genes.</title>
        <authorList>
            <person name="Ivanova A."/>
        </authorList>
    </citation>
    <scope>NUCLEOTIDE SEQUENCE [LARGE SCALE GENOMIC DNA]</scope>
    <source>
        <strain evidence="4">PX4</strain>
    </source>
</reference>
<keyword evidence="1" id="KW-0175">Coiled coil</keyword>
<accession>A0A1U7CPD4</accession>
<organism evidence="3 4">
    <name type="scientific">Paludisphaera borealis</name>
    <dbReference type="NCBI Taxonomy" id="1387353"/>
    <lineage>
        <taxon>Bacteria</taxon>
        <taxon>Pseudomonadati</taxon>
        <taxon>Planctomycetota</taxon>
        <taxon>Planctomycetia</taxon>
        <taxon>Isosphaerales</taxon>
        <taxon>Isosphaeraceae</taxon>
        <taxon>Paludisphaera</taxon>
    </lineage>
</organism>
<dbReference type="Proteomes" id="UP000186309">
    <property type="component" value="Chromosome"/>
</dbReference>
<feature type="coiled-coil region" evidence="1">
    <location>
        <begin position="73"/>
        <end position="126"/>
    </location>
</feature>
<dbReference type="AlphaFoldDB" id="A0A1U7CPD4"/>
<evidence type="ECO:0000256" key="1">
    <source>
        <dbReference type="SAM" id="Coils"/>
    </source>
</evidence>